<name>A0A0P1BQK2_9BASI</name>
<feature type="region of interest" description="Disordered" evidence="1">
    <location>
        <begin position="274"/>
        <end position="308"/>
    </location>
</feature>
<organism evidence="4 5">
    <name type="scientific">Ceraceosorus bombacis</name>
    <dbReference type="NCBI Taxonomy" id="401625"/>
    <lineage>
        <taxon>Eukaryota</taxon>
        <taxon>Fungi</taxon>
        <taxon>Dikarya</taxon>
        <taxon>Basidiomycota</taxon>
        <taxon>Ustilaginomycotina</taxon>
        <taxon>Exobasidiomycetes</taxon>
        <taxon>Ceraceosorales</taxon>
        <taxon>Ceraceosoraceae</taxon>
        <taxon>Ceraceosorus</taxon>
    </lineage>
</organism>
<keyword evidence="5" id="KW-1185">Reference proteome</keyword>
<dbReference type="InterPro" id="IPR036282">
    <property type="entry name" value="Glutathione-S-Trfase_C_sf"/>
</dbReference>
<feature type="compositionally biased region" description="Polar residues" evidence="1">
    <location>
        <begin position="296"/>
        <end position="308"/>
    </location>
</feature>
<dbReference type="Pfam" id="PF25907">
    <property type="entry name" value="DUF7962"/>
    <property type="match status" value="1"/>
</dbReference>
<proteinExistence type="predicted"/>
<dbReference type="InterPro" id="IPR036249">
    <property type="entry name" value="Thioredoxin-like_sf"/>
</dbReference>
<evidence type="ECO:0000256" key="1">
    <source>
        <dbReference type="SAM" id="MobiDB-lite"/>
    </source>
</evidence>
<accession>A0A0P1BQK2</accession>
<protein>
    <recommendedName>
        <fullName evidence="6">GST N-terminal domain-containing protein</fullName>
    </recommendedName>
</protein>
<dbReference type="Pfam" id="PF13417">
    <property type="entry name" value="GST_N_3"/>
    <property type="match status" value="1"/>
</dbReference>
<dbReference type="Gene3D" id="3.40.30.110">
    <property type="match status" value="2"/>
</dbReference>
<dbReference type="Proteomes" id="UP000054845">
    <property type="component" value="Unassembled WGS sequence"/>
</dbReference>
<reference evidence="5" key="1">
    <citation type="submission" date="2014-09" db="EMBL/GenBank/DDBJ databases">
        <authorList>
            <person name="Sharma Rahul"/>
            <person name="Thines Marco"/>
        </authorList>
    </citation>
    <scope>NUCLEOTIDE SEQUENCE [LARGE SCALE GENOMIC DNA]</scope>
</reference>
<feature type="domain" description="DUF7962" evidence="3">
    <location>
        <begin position="130"/>
        <end position="241"/>
    </location>
</feature>
<evidence type="ECO:0000259" key="2">
    <source>
        <dbReference type="Pfam" id="PF13417"/>
    </source>
</evidence>
<evidence type="ECO:0000259" key="3">
    <source>
        <dbReference type="Pfam" id="PF25907"/>
    </source>
</evidence>
<dbReference type="AlphaFoldDB" id="A0A0P1BQK2"/>
<dbReference type="InterPro" id="IPR058268">
    <property type="entry name" value="DUF7962"/>
</dbReference>
<dbReference type="EMBL" id="CCYA01000270">
    <property type="protein sequence ID" value="CEH18134.1"/>
    <property type="molecule type" value="Genomic_DNA"/>
</dbReference>
<dbReference type="InterPro" id="IPR004045">
    <property type="entry name" value="Glutathione_S-Trfase_N"/>
</dbReference>
<dbReference type="OrthoDB" id="202840at2759"/>
<dbReference type="SUPFAM" id="SSF52833">
    <property type="entry name" value="Thioredoxin-like"/>
    <property type="match status" value="1"/>
</dbReference>
<dbReference type="STRING" id="401625.A0A0P1BQK2"/>
<feature type="domain" description="GST N-terminal" evidence="2">
    <location>
        <begin position="16"/>
        <end position="90"/>
    </location>
</feature>
<evidence type="ECO:0008006" key="6">
    <source>
        <dbReference type="Google" id="ProtNLM"/>
    </source>
</evidence>
<dbReference type="SUPFAM" id="SSF47616">
    <property type="entry name" value="GST C-terminal domain-like"/>
    <property type="match status" value="1"/>
</dbReference>
<sequence>MSDAAAPPASPRAIVYGYAGSPFFKKLQDLLAWYRVGHAVVQVSMIPPRPMLSQELGITYRRIPVLALDGQLYLDTSLQVEVLEKTFAGKQGHGNSLFGPDAELQKRLVANWTDREMFAIIAGLIPPAAWSKEFIDDRKSFSPALRLGERARARPELNKAQLITHLHSLEKTLRESRAEWLLATPEMSYVDIGCAFTLTWLQLSLKAVPDLLPRPSKDNGQLPNSPFPLVLRWLNEVRKELSARRSALPQFANLEGEEAARLILQQAAAGQSVRRQEAAGHIQADDPSALKRGDLTSVTPRDTGRIPQTGTLVALTPTQVTLRVEPPKHPGQSLLVHLPRSHFDVTPATQAKL</sequence>
<evidence type="ECO:0000313" key="5">
    <source>
        <dbReference type="Proteomes" id="UP000054845"/>
    </source>
</evidence>
<evidence type="ECO:0000313" key="4">
    <source>
        <dbReference type="EMBL" id="CEH18134.1"/>
    </source>
</evidence>